<organism evidence="1 2">
    <name type="scientific">Sandaracinus amylolyticus</name>
    <dbReference type="NCBI Taxonomy" id="927083"/>
    <lineage>
        <taxon>Bacteria</taxon>
        <taxon>Pseudomonadati</taxon>
        <taxon>Myxococcota</taxon>
        <taxon>Polyangia</taxon>
        <taxon>Polyangiales</taxon>
        <taxon>Sandaracinaceae</taxon>
        <taxon>Sandaracinus</taxon>
    </lineage>
</organism>
<sequence length="499" mass="53063">MEDHRSMRAAALITLGLVVLAIACAPEEGRTAPDASITDASEPDAPSECMHECSRSGLRCRGGMIIEVPPVLVSCDTTRCPDGEVVWECERGCPEGLLASEVHQICDETRPKAAGDPCVADVDCEPALAGTLVCDGRSGTCIARVADDCNGHDDDFDGMIDERCTCSPRLVATVGRTASDSPLGVSFGPDRIVLLRESEPDAGAHLGSLIVTDGSGATITEMTDLPGPSTVTRTAGEHRVLLQDALGVSTLIRLRDDGTEERVVLQRSSPVRPAFVHGDDSGWTMISLLSGRLTMTRHTLAGERTAIRTTNEVTMTFQSEHAGGWVVGLDSRILRASATLELSEHATLPLAPYRIEPMPLPDGRTLLLVEETTAFAQLVTLHPDGTIQAHGEIDLRPTDGPKRAAVDPATERVAIAARHAGVRVALYEPGSTTPSAHVVLQPTQSFQTRSIAIGHVGTGFRVVVGHRDAGDPAWTIFDPCPEWSITATRRPPPSSPSSR</sequence>
<reference evidence="1 2" key="1">
    <citation type="submission" date="2015-03" db="EMBL/GenBank/DDBJ databases">
        <title>Genome assembly of Sandaracinus amylolyticus DSM 53668.</title>
        <authorList>
            <person name="Sharma G."/>
            <person name="Subramanian S."/>
        </authorList>
    </citation>
    <scope>NUCLEOTIDE SEQUENCE [LARGE SCALE GENOMIC DNA]</scope>
    <source>
        <strain evidence="1 2">DSM 53668</strain>
    </source>
</reference>
<protein>
    <recommendedName>
        <fullName evidence="3">Lipoprotein</fullName>
    </recommendedName>
</protein>
<name>A0A0F6YHG7_9BACT</name>
<accession>A0A0F6YHG7</accession>
<dbReference type="AlphaFoldDB" id="A0A0F6YHG7"/>
<dbReference type="Proteomes" id="UP000034883">
    <property type="component" value="Chromosome"/>
</dbReference>
<evidence type="ECO:0000313" key="1">
    <source>
        <dbReference type="EMBL" id="AKF04666.1"/>
    </source>
</evidence>
<dbReference type="KEGG" id="samy:DB32_001815"/>
<gene>
    <name evidence="1" type="ORF">DB32_001815</name>
</gene>
<dbReference type="PROSITE" id="PS51257">
    <property type="entry name" value="PROKAR_LIPOPROTEIN"/>
    <property type="match status" value="1"/>
</dbReference>
<evidence type="ECO:0000313" key="2">
    <source>
        <dbReference type="Proteomes" id="UP000034883"/>
    </source>
</evidence>
<evidence type="ECO:0008006" key="3">
    <source>
        <dbReference type="Google" id="ProtNLM"/>
    </source>
</evidence>
<dbReference type="EMBL" id="CP011125">
    <property type="protein sequence ID" value="AKF04666.1"/>
    <property type="molecule type" value="Genomic_DNA"/>
</dbReference>
<proteinExistence type="predicted"/>
<keyword evidence="2" id="KW-1185">Reference proteome</keyword>
<dbReference type="STRING" id="927083.DB32_001815"/>